<accession>A0ACC4E165</accession>
<gene>
    <name evidence="1" type="ORF">ACCO45_003888</name>
</gene>
<dbReference type="EMBL" id="JBGNUJ010000003">
    <property type="protein sequence ID" value="KAL3962365.1"/>
    <property type="molecule type" value="Genomic_DNA"/>
</dbReference>
<sequence>MAAASAADILVTTLISLFRPLFTPVDEALSRLLPKVFTASQASIAGGITSSIATAAEGVAVT</sequence>
<dbReference type="Proteomes" id="UP001638806">
    <property type="component" value="Unassembled WGS sequence"/>
</dbReference>
<evidence type="ECO:0000313" key="2">
    <source>
        <dbReference type="Proteomes" id="UP001638806"/>
    </source>
</evidence>
<reference evidence="1" key="1">
    <citation type="submission" date="2024-12" db="EMBL/GenBank/DDBJ databases">
        <title>Comparative genomics and development of molecular markers within Purpureocillium lilacinum and among Purpureocillium species.</title>
        <authorList>
            <person name="Yeh Z.-Y."/>
            <person name="Ni N.-T."/>
            <person name="Lo P.-H."/>
            <person name="Mushyakhwo K."/>
            <person name="Lin C.-F."/>
            <person name="Nai Y.-S."/>
        </authorList>
    </citation>
    <scope>NUCLEOTIDE SEQUENCE</scope>
    <source>
        <strain evidence="1">NCHU-NPUST-175</strain>
    </source>
</reference>
<organism evidence="1 2">
    <name type="scientific">Purpureocillium lilacinum</name>
    <name type="common">Paecilomyces lilacinus</name>
    <dbReference type="NCBI Taxonomy" id="33203"/>
    <lineage>
        <taxon>Eukaryota</taxon>
        <taxon>Fungi</taxon>
        <taxon>Dikarya</taxon>
        <taxon>Ascomycota</taxon>
        <taxon>Pezizomycotina</taxon>
        <taxon>Sordariomycetes</taxon>
        <taxon>Hypocreomycetidae</taxon>
        <taxon>Hypocreales</taxon>
        <taxon>Ophiocordycipitaceae</taxon>
        <taxon>Purpureocillium</taxon>
    </lineage>
</organism>
<keyword evidence="2" id="KW-1185">Reference proteome</keyword>
<comment type="caution">
    <text evidence="1">The sequence shown here is derived from an EMBL/GenBank/DDBJ whole genome shotgun (WGS) entry which is preliminary data.</text>
</comment>
<evidence type="ECO:0000313" key="1">
    <source>
        <dbReference type="EMBL" id="KAL3962365.1"/>
    </source>
</evidence>
<protein>
    <submittedName>
        <fullName evidence="1">Uncharacterized protein</fullName>
    </submittedName>
</protein>
<proteinExistence type="predicted"/>
<name>A0ACC4E165_PURLI</name>